<sequence length="297" mass="31061">METTEIRYQVADRIATITLDRPERRNAFTTTMAAELVAAFTAADADDEVRVVVVTGAGGAFCVGAELRPTGGTFDRPPDHAAARDTRGTIGGVRRDGGGTVSLAIAAMRKPVIAALNGSAVGVGLTMTLPMDIRIAADDGKYGFPFVRRGIAPEAASGWFLPRVVGIGQAMEWVATGRIFDAAEALRGGLFSRIVPPDQVLPVAYGIASDIAVNTSGVASGAARQLLWSMLGAASPWDSHRWESAALRELAAGPDVQEGVASFLERRPPRFAARLGPGGVAGVPRWPQPPADVDPPP</sequence>
<proteinExistence type="inferred from homology"/>
<dbReference type="CDD" id="cd06558">
    <property type="entry name" value="crotonase-like"/>
    <property type="match status" value="1"/>
</dbReference>
<dbReference type="NCBIfam" id="NF006109">
    <property type="entry name" value="PRK08260.1"/>
    <property type="match status" value="1"/>
</dbReference>
<dbReference type="GO" id="GO:0004300">
    <property type="term" value="F:enoyl-CoA hydratase activity"/>
    <property type="evidence" value="ECO:0007669"/>
    <property type="project" value="UniProtKB-EC"/>
</dbReference>
<dbReference type="Gene3D" id="1.10.12.10">
    <property type="entry name" value="Lyase 2-enoyl-coa Hydratase, Chain A, domain 2"/>
    <property type="match status" value="1"/>
</dbReference>
<dbReference type="RefSeq" id="WP_154768080.1">
    <property type="nucleotide sequence ID" value="NZ_WLYK01000002.1"/>
</dbReference>
<dbReference type="SUPFAM" id="SSF52096">
    <property type="entry name" value="ClpP/crotonase"/>
    <property type="match status" value="1"/>
</dbReference>
<gene>
    <name evidence="3" type="ORF">GIS00_08745</name>
</gene>
<comment type="similarity">
    <text evidence="1">Belongs to the enoyl-CoA hydratase/isomerase family.</text>
</comment>
<dbReference type="AlphaFoldDB" id="A0A7K1FIY1"/>
<accession>A0A7K1FIY1</accession>
<dbReference type="InterPro" id="IPR014748">
    <property type="entry name" value="Enoyl-CoA_hydra_C"/>
</dbReference>
<evidence type="ECO:0000256" key="1">
    <source>
        <dbReference type="ARBA" id="ARBA00005254"/>
    </source>
</evidence>
<dbReference type="Gene3D" id="3.90.226.10">
    <property type="entry name" value="2-enoyl-CoA Hydratase, Chain A, domain 1"/>
    <property type="match status" value="1"/>
</dbReference>
<dbReference type="InterPro" id="IPR051053">
    <property type="entry name" value="ECH/Chromodomain_protein"/>
</dbReference>
<dbReference type="Proteomes" id="UP000460221">
    <property type="component" value="Unassembled WGS sequence"/>
</dbReference>
<dbReference type="Pfam" id="PF00378">
    <property type="entry name" value="ECH_1"/>
    <property type="match status" value="1"/>
</dbReference>
<evidence type="ECO:0000256" key="2">
    <source>
        <dbReference type="SAM" id="MobiDB-lite"/>
    </source>
</evidence>
<dbReference type="PANTHER" id="PTHR43684:SF4">
    <property type="entry name" value="ENOYL-COA HYDRATASE_ISOMERASE FAMILY PROTEIN (AFU_ORTHOLOGUE AFUA_1G01890)"/>
    <property type="match status" value="1"/>
</dbReference>
<keyword evidence="3" id="KW-0456">Lyase</keyword>
<feature type="region of interest" description="Disordered" evidence="2">
    <location>
        <begin position="276"/>
        <end position="297"/>
    </location>
</feature>
<evidence type="ECO:0000313" key="3">
    <source>
        <dbReference type="EMBL" id="MTD14030.1"/>
    </source>
</evidence>
<comment type="caution">
    <text evidence="3">The sequence shown here is derived from an EMBL/GenBank/DDBJ whole genome shotgun (WGS) entry which is preliminary data.</text>
</comment>
<dbReference type="EC" id="4.2.1.17" evidence="3"/>
<dbReference type="InterPro" id="IPR029045">
    <property type="entry name" value="ClpP/crotonase-like_dom_sf"/>
</dbReference>
<organism evidence="3 4">
    <name type="scientific">Nakamurella alba</name>
    <dbReference type="NCBI Taxonomy" id="2665158"/>
    <lineage>
        <taxon>Bacteria</taxon>
        <taxon>Bacillati</taxon>
        <taxon>Actinomycetota</taxon>
        <taxon>Actinomycetes</taxon>
        <taxon>Nakamurellales</taxon>
        <taxon>Nakamurellaceae</taxon>
        <taxon>Nakamurella</taxon>
    </lineage>
</organism>
<dbReference type="EMBL" id="WLYK01000002">
    <property type="protein sequence ID" value="MTD14030.1"/>
    <property type="molecule type" value="Genomic_DNA"/>
</dbReference>
<protein>
    <submittedName>
        <fullName evidence="3">Enoyl-CoA hydratase</fullName>
        <ecNumber evidence="3">4.2.1.17</ecNumber>
    </submittedName>
</protein>
<evidence type="ECO:0000313" key="4">
    <source>
        <dbReference type="Proteomes" id="UP000460221"/>
    </source>
</evidence>
<name>A0A7K1FIY1_9ACTN</name>
<dbReference type="InterPro" id="IPR001753">
    <property type="entry name" value="Enoyl-CoA_hydra/iso"/>
</dbReference>
<reference evidence="3 4" key="1">
    <citation type="submission" date="2019-11" db="EMBL/GenBank/DDBJ databases">
        <authorList>
            <person name="Jiang L.-Q."/>
        </authorList>
    </citation>
    <scope>NUCLEOTIDE SEQUENCE [LARGE SCALE GENOMIC DNA]</scope>
    <source>
        <strain evidence="3 4">YIM 132087</strain>
    </source>
</reference>
<dbReference type="PANTHER" id="PTHR43684">
    <property type="match status" value="1"/>
</dbReference>
<keyword evidence="4" id="KW-1185">Reference proteome</keyword>
<feature type="compositionally biased region" description="Pro residues" evidence="2">
    <location>
        <begin position="286"/>
        <end position="297"/>
    </location>
</feature>